<dbReference type="GO" id="GO:0005886">
    <property type="term" value="C:plasma membrane"/>
    <property type="evidence" value="ECO:0007669"/>
    <property type="project" value="TreeGrafter"/>
</dbReference>
<dbReference type="InterPro" id="IPR012675">
    <property type="entry name" value="Beta-grasp_dom_sf"/>
</dbReference>
<dbReference type="SUPFAM" id="SSF81301">
    <property type="entry name" value="Nucleotidyltransferase"/>
    <property type="match status" value="1"/>
</dbReference>
<feature type="domain" description="TGS" evidence="2">
    <location>
        <begin position="412"/>
        <end position="473"/>
    </location>
</feature>
<dbReference type="InterPro" id="IPR007685">
    <property type="entry name" value="RelA_SpoT"/>
</dbReference>
<evidence type="ECO:0000313" key="3">
    <source>
        <dbReference type="EMBL" id="OHA23604.1"/>
    </source>
</evidence>
<dbReference type="Gene3D" id="3.30.460.10">
    <property type="entry name" value="Beta Polymerase, domain 2"/>
    <property type="match status" value="1"/>
</dbReference>
<gene>
    <name evidence="3" type="ORF">A2W52_02760</name>
</gene>
<reference evidence="3 4" key="1">
    <citation type="journal article" date="2016" name="Nat. Commun.">
        <title>Thousands of microbial genomes shed light on interconnected biogeochemical processes in an aquifer system.</title>
        <authorList>
            <person name="Anantharaman K."/>
            <person name="Brown C.T."/>
            <person name="Hug L.A."/>
            <person name="Sharon I."/>
            <person name="Castelle C.J."/>
            <person name="Probst A.J."/>
            <person name="Thomas B.C."/>
            <person name="Singh A."/>
            <person name="Wilkins M.J."/>
            <person name="Karaoz U."/>
            <person name="Brodie E.L."/>
            <person name="Williams K.H."/>
            <person name="Hubbard S.S."/>
            <person name="Banfield J.F."/>
        </authorList>
    </citation>
    <scope>NUCLEOTIDE SEQUENCE [LARGE SCALE GENOMIC DNA]</scope>
</reference>
<proteinExistence type="inferred from homology"/>
<sequence>MNLQEITNLMKHPSVKDLALIGKAYAFAEHAHGEHRRYSGEPYFAHLFETARLIAELGAGAAAVAAGLLHDSIEDVSVRRETIQKEFGDDVLMLVDGVTKLGHFRYRGADRYSESMRRLFLASSKDLRVLLIKLCDRLHNMRTLHHVPKDKQQRIARETLEIYAPIAYRLGIRKINRELEELSFPFAYPEEYERIRKLMSEKREELSKRLIKFHKSLLKGLARQSIALLRTSDRLKGYYSLYNKLRNREWDIEKVYDLLAIRIIVKNVEDCYRALGAIHATWRPLPGRIKDYIAFPKPNGYRSLHTTVFTGDGGVVEIQIRTEDMHKESEYGAALHAAYKEQETMTKGTGRKSLFATLMSWKSVNRSAEKPVLHTEDAGSGIPAWVRELGDLDSTVGEQEFWERLREDFFKNRIFIFTPKGDVVDLPTDSSPVDFAYAIHSDIGDHLVGAKVGGKLVSINTELQNGDIVEILTKNSAHPTSKWLEFARTSIAKKHIRNALQKIDQRK</sequence>
<dbReference type="SUPFAM" id="SSF81271">
    <property type="entry name" value="TGS-like"/>
    <property type="match status" value="1"/>
</dbReference>
<dbReference type="GO" id="GO:0015969">
    <property type="term" value="P:guanosine tetraphosphate metabolic process"/>
    <property type="evidence" value="ECO:0007669"/>
    <property type="project" value="InterPro"/>
</dbReference>
<organism evidence="3 4">
    <name type="scientific">Candidatus Taylorbacteria bacterium RIFCSPHIGHO2_02_49_25</name>
    <dbReference type="NCBI Taxonomy" id="1802305"/>
    <lineage>
        <taxon>Bacteria</taxon>
        <taxon>Candidatus Tayloriibacteriota</taxon>
    </lineage>
</organism>
<dbReference type="PROSITE" id="PS51880">
    <property type="entry name" value="TGS"/>
    <property type="match status" value="1"/>
</dbReference>
<dbReference type="Gene3D" id="3.10.20.30">
    <property type="match status" value="1"/>
</dbReference>
<dbReference type="PANTHER" id="PTHR21262:SF31">
    <property type="entry name" value="GTP PYROPHOSPHOKINASE"/>
    <property type="match status" value="1"/>
</dbReference>
<dbReference type="InterPro" id="IPR004095">
    <property type="entry name" value="TGS"/>
</dbReference>
<dbReference type="AlphaFoldDB" id="A0A1G2MIP8"/>
<dbReference type="PANTHER" id="PTHR21262">
    <property type="entry name" value="GUANOSINE-3',5'-BIS DIPHOSPHATE 3'-PYROPHOSPHOHYDROLASE"/>
    <property type="match status" value="1"/>
</dbReference>
<dbReference type="InterPro" id="IPR012676">
    <property type="entry name" value="TGS-like"/>
</dbReference>
<dbReference type="FunFam" id="3.30.460.10:FF:000001">
    <property type="entry name" value="GTP pyrophosphokinase RelA"/>
    <property type="match status" value="1"/>
</dbReference>
<comment type="similarity">
    <text evidence="1">Belongs to the RelA/SpoT family.</text>
</comment>
<dbReference type="SMART" id="SM00954">
    <property type="entry name" value="RelA_SpoT"/>
    <property type="match status" value="1"/>
</dbReference>
<dbReference type="Proteomes" id="UP000176493">
    <property type="component" value="Unassembled WGS sequence"/>
</dbReference>
<dbReference type="SUPFAM" id="SSF109604">
    <property type="entry name" value="HD-domain/PDEase-like"/>
    <property type="match status" value="1"/>
</dbReference>
<protein>
    <recommendedName>
        <fullName evidence="2">TGS domain-containing protein</fullName>
    </recommendedName>
</protein>
<dbReference type="EMBL" id="MHRJ01000002">
    <property type="protein sequence ID" value="OHA23604.1"/>
    <property type="molecule type" value="Genomic_DNA"/>
</dbReference>
<dbReference type="Pfam" id="PF02824">
    <property type="entry name" value="TGS"/>
    <property type="match status" value="1"/>
</dbReference>
<dbReference type="CDD" id="cd01668">
    <property type="entry name" value="TGS_RSH"/>
    <property type="match status" value="1"/>
</dbReference>
<evidence type="ECO:0000313" key="4">
    <source>
        <dbReference type="Proteomes" id="UP000176493"/>
    </source>
</evidence>
<dbReference type="SMART" id="SM00471">
    <property type="entry name" value="HDc"/>
    <property type="match status" value="1"/>
</dbReference>
<evidence type="ECO:0000256" key="1">
    <source>
        <dbReference type="ARBA" id="ARBA00007476"/>
    </source>
</evidence>
<dbReference type="Pfam" id="PF04607">
    <property type="entry name" value="RelA_SpoT"/>
    <property type="match status" value="1"/>
</dbReference>
<dbReference type="InterPro" id="IPR043519">
    <property type="entry name" value="NT_sf"/>
</dbReference>
<dbReference type="FunFam" id="3.10.20.30:FF:000002">
    <property type="entry name" value="GTP pyrophosphokinase (RelA/SpoT)"/>
    <property type="match status" value="1"/>
</dbReference>
<comment type="caution">
    <text evidence="3">The sequence shown here is derived from an EMBL/GenBank/DDBJ whole genome shotgun (WGS) entry which is preliminary data.</text>
</comment>
<dbReference type="Pfam" id="PF13328">
    <property type="entry name" value="HD_4"/>
    <property type="match status" value="1"/>
</dbReference>
<accession>A0A1G2MIP8</accession>
<dbReference type="InterPro" id="IPR003607">
    <property type="entry name" value="HD/PDEase_dom"/>
</dbReference>
<dbReference type="CDD" id="cd05399">
    <property type="entry name" value="NT_Rel-Spo_like"/>
    <property type="match status" value="1"/>
</dbReference>
<evidence type="ECO:0000259" key="2">
    <source>
        <dbReference type="PROSITE" id="PS51880"/>
    </source>
</evidence>
<dbReference type="InterPro" id="IPR033655">
    <property type="entry name" value="TGS_RelA/SpoT"/>
</dbReference>
<name>A0A1G2MIP8_9BACT</name>
<dbReference type="FunFam" id="1.10.3210.10:FF:000001">
    <property type="entry name" value="GTP pyrophosphokinase RelA"/>
    <property type="match status" value="1"/>
</dbReference>
<dbReference type="Gene3D" id="1.10.3210.10">
    <property type="entry name" value="Hypothetical protein af1432"/>
    <property type="match status" value="1"/>
</dbReference>